<name>A0A5J6V998_9MICO</name>
<accession>A0A5J6V998</accession>
<evidence type="ECO:0000256" key="1">
    <source>
        <dbReference type="SAM" id="SignalP"/>
    </source>
</evidence>
<dbReference type="Gene3D" id="2.60.40.10">
    <property type="entry name" value="Immunoglobulins"/>
    <property type="match status" value="1"/>
</dbReference>
<feature type="signal peptide" evidence="1">
    <location>
        <begin position="1"/>
        <end position="25"/>
    </location>
</feature>
<feature type="chain" id="PRO_5038444059" evidence="1">
    <location>
        <begin position="26"/>
        <end position="175"/>
    </location>
</feature>
<evidence type="ECO:0000313" key="3">
    <source>
        <dbReference type="Proteomes" id="UP000326546"/>
    </source>
</evidence>
<evidence type="ECO:0000313" key="2">
    <source>
        <dbReference type="EMBL" id="QFG69592.1"/>
    </source>
</evidence>
<dbReference type="InterPro" id="IPR013783">
    <property type="entry name" value="Ig-like_fold"/>
</dbReference>
<dbReference type="OrthoDB" id="3784946at2"/>
<organism evidence="2 3">
    <name type="scientific">Ornithinimicrobium pratense</name>
    <dbReference type="NCBI Taxonomy" id="2593973"/>
    <lineage>
        <taxon>Bacteria</taxon>
        <taxon>Bacillati</taxon>
        <taxon>Actinomycetota</taxon>
        <taxon>Actinomycetes</taxon>
        <taxon>Micrococcales</taxon>
        <taxon>Ornithinimicrobiaceae</taxon>
        <taxon>Ornithinimicrobium</taxon>
    </lineage>
</organism>
<reference evidence="2 3" key="1">
    <citation type="submission" date="2019-09" db="EMBL/GenBank/DDBJ databases">
        <title>Serinicoccus pratensis sp. nov., isolated from meadow soil.</title>
        <authorList>
            <person name="Zhang W."/>
        </authorList>
    </citation>
    <scope>NUCLEOTIDE SEQUENCE [LARGE SCALE GENOMIC DNA]</scope>
    <source>
        <strain evidence="2 3">W204</strain>
    </source>
</reference>
<dbReference type="KEGG" id="serw:FY030_13560"/>
<dbReference type="AlphaFoldDB" id="A0A5J6V998"/>
<keyword evidence="3" id="KW-1185">Reference proteome</keyword>
<dbReference type="Proteomes" id="UP000326546">
    <property type="component" value="Chromosome"/>
</dbReference>
<protein>
    <submittedName>
        <fullName evidence="2">Uncharacterized protein</fullName>
    </submittedName>
</protein>
<keyword evidence="1" id="KW-0732">Signal</keyword>
<gene>
    <name evidence="2" type="ORF">FY030_13560</name>
</gene>
<dbReference type="EMBL" id="CP044427">
    <property type="protein sequence ID" value="QFG69592.1"/>
    <property type="molecule type" value="Genomic_DNA"/>
</dbReference>
<dbReference type="GO" id="GO:0005975">
    <property type="term" value="P:carbohydrate metabolic process"/>
    <property type="evidence" value="ECO:0007669"/>
    <property type="project" value="UniProtKB-ARBA"/>
</dbReference>
<proteinExistence type="predicted"/>
<dbReference type="RefSeq" id="WP_158062029.1">
    <property type="nucleotide sequence ID" value="NZ_CP044427.1"/>
</dbReference>
<sequence length="175" mass="17706">MTSTTSRSKKVLAPLAVLLAAGALAVGSGATFTSASSNTIGSVTSGTLTHSNSKDNQVILSAQALQPGKSQTGDVTLTNTGTLPASFSLTGKDAQSTFAQGDLKLKVVNEANSHIVYEGDFGGLRDGGAKQIGNFTPGQAATFKFTVTLDQNAGNTAQGQSASAAIVWDAIQINN</sequence>